<reference evidence="3 4" key="1">
    <citation type="submission" date="2022-03" db="EMBL/GenBank/DDBJ databases">
        <authorList>
            <person name="Macdonald S."/>
            <person name="Ahmed S."/>
            <person name="Newling K."/>
        </authorList>
    </citation>
    <scope>NUCLEOTIDE SEQUENCE [LARGE SCALE GENOMIC DNA]</scope>
</reference>
<dbReference type="EMBL" id="CAKOAT010066933">
    <property type="protein sequence ID" value="CAH8307144.1"/>
    <property type="molecule type" value="Genomic_DNA"/>
</dbReference>
<proteinExistence type="predicted"/>
<feature type="compositionally biased region" description="Acidic residues" evidence="1">
    <location>
        <begin position="206"/>
        <end position="217"/>
    </location>
</feature>
<feature type="region of interest" description="Disordered" evidence="1">
    <location>
        <begin position="203"/>
        <end position="232"/>
    </location>
</feature>
<feature type="compositionally biased region" description="Polar residues" evidence="1">
    <location>
        <begin position="437"/>
        <end position="451"/>
    </location>
</feature>
<keyword evidence="2" id="KW-0812">Transmembrane</keyword>
<protein>
    <submittedName>
        <fullName evidence="3">Uncharacterized protein</fullName>
    </submittedName>
</protein>
<feature type="transmembrane region" description="Helical" evidence="2">
    <location>
        <begin position="28"/>
        <end position="49"/>
    </location>
</feature>
<sequence>MSSPNPYTKHPSPPRSTVAALPSSVSPIGGGILCKSVLLGMFLLALPLFPSQAPNFVGETVLTKFWELIHLLFVGIAVAYGLFSRRNVESSNVELRMSCVDESSLSYVSRILQVSSVFNEEEEEEVENPCSFVDVRSDKIALASVEERNQSEYGEINQVQSWSSQYFQGRSKVVVARPAYGHVVHQSLGLPVRSLRSALRDRDSAALEENEKAEEDSLAAPSSPWHSSPEMIGMEEDYSSNFQPLSVDETRFTTRSSRSSVSSQTSVESHDQNRHSPSRSVSGGSLNSNVEEKSLQGSSRSSSPSLPPSPSLRPSPSLSPSPPSPELVTDETHRRVLHSRHCSDGSLLEEGVRQGFEDEVRGFSKKEPGSQSLKLTAESSRKEKNKSRRSYPPDLISSPDHSTTGRRYLQQKSDSHLLESGHNKLRVKKGRSHDSLELTTVNSLEFQPTNDKPSRRLMRSSRGGSDKDNKRNSDGDDDSEDYDKSRKRDLPGDNKEVRSNNSPRCEPQSRRGSSEVPSRGKSVRTIRSDRSHGDSSDDRAESHGRTKPRRQWQQELAIVLHQEKHSEPEDDDDDDVTEETDSEAELPQETLEEEEVAAWESQSNEHYEVDRKADEFIAKFREQIRLQKLHSGEQRRGGGTGVIRNRHFR</sequence>
<name>A0ABC8IZQ1_ERUVS</name>
<feature type="compositionally biased region" description="Basic and acidic residues" evidence="1">
    <location>
        <begin position="482"/>
        <end position="498"/>
    </location>
</feature>
<keyword evidence="2" id="KW-0472">Membrane</keyword>
<evidence type="ECO:0000256" key="2">
    <source>
        <dbReference type="SAM" id="Phobius"/>
    </source>
</evidence>
<feature type="region of interest" description="Disordered" evidence="1">
    <location>
        <begin position="629"/>
        <end position="649"/>
    </location>
</feature>
<feature type="transmembrane region" description="Helical" evidence="2">
    <location>
        <begin position="61"/>
        <end position="83"/>
    </location>
</feature>
<feature type="region of interest" description="Disordered" evidence="1">
    <location>
        <begin position="250"/>
        <end position="606"/>
    </location>
</feature>
<feature type="compositionally biased region" description="Pro residues" evidence="1">
    <location>
        <begin position="305"/>
        <end position="325"/>
    </location>
</feature>
<keyword evidence="2" id="KW-1133">Transmembrane helix</keyword>
<evidence type="ECO:0000256" key="1">
    <source>
        <dbReference type="SAM" id="MobiDB-lite"/>
    </source>
</evidence>
<feature type="compositionally biased region" description="Basic and acidic residues" evidence="1">
    <location>
        <begin position="464"/>
        <end position="474"/>
    </location>
</feature>
<dbReference type="AlphaFoldDB" id="A0ABC8IZQ1"/>
<keyword evidence="4" id="KW-1185">Reference proteome</keyword>
<feature type="compositionally biased region" description="Basic and acidic residues" evidence="1">
    <location>
        <begin position="350"/>
        <end position="368"/>
    </location>
</feature>
<evidence type="ECO:0000313" key="4">
    <source>
        <dbReference type="Proteomes" id="UP001642260"/>
    </source>
</evidence>
<feature type="compositionally biased region" description="Acidic residues" evidence="1">
    <location>
        <begin position="568"/>
        <end position="597"/>
    </location>
</feature>
<evidence type="ECO:0000313" key="3">
    <source>
        <dbReference type="EMBL" id="CAH8307144.1"/>
    </source>
</evidence>
<dbReference type="InterPro" id="IPR008480">
    <property type="entry name" value="DUF761_pln"/>
</dbReference>
<feature type="compositionally biased region" description="Polar residues" evidence="1">
    <location>
        <begin position="278"/>
        <end position="289"/>
    </location>
</feature>
<feature type="compositionally biased region" description="Basic and acidic residues" evidence="1">
    <location>
        <begin position="526"/>
        <end position="544"/>
    </location>
</feature>
<dbReference type="Proteomes" id="UP001642260">
    <property type="component" value="Unassembled WGS sequence"/>
</dbReference>
<dbReference type="Pfam" id="PF05553">
    <property type="entry name" value="DUF761"/>
    <property type="match status" value="1"/>
</dbReference>
<feature type="compositionally biased region" description="Basic and acidic residues" evidence="1">
    <location>
        <begin position="413"/>
        <end position="422"/>
    </location>
</feature>
<dbReference type="PANTHER" id="PTHR34059:SF11">
    <property type="entry name" value="COTTON FIBER PROTEIN"/>
    <property type="match status" value="1"/>
</dbReference>
<dbReference type="PANTHER" id="PTHR34059">
    <property type="entry name" value="EXPRESSED PROTEIN"/>
    <property type="match status" value="1"/>
</dbReference>
<accession>A0ABC8IZQ1</accession>
<feature type="compositionally biased region" description="Low complexity" evidence="1">
    <location>
        <begin position="253"/>
        <end position="267"/>
    </location>
</feature>
<comment type="caution">
    <text evidence="3">The sequence shown here is derived from an EMBL/GenBank/DDBJ whole genome shotgun (WGS) entry which is preliminary data.</text>
</comment>
<organism evidence="3 4">
    <name type="scientific">Eruca vesicaria subsp. sativa</name>
    <name type="common">Garden rocket</name>
    <name type="synonym">Eruca sativa</name>
    <dbReference type="NCBI Taxonomy" id="29727"/>
    <lineage>
        <taxon>Eukaryota</taxon>
        <taxon>Viridiplantae</taxon>
        <taxon>Streptophyta</taxon>
        <taxon>Embryophyta</taxon>
        <taxon>Tracheophyta</taxon>
        <taxon>Spermatophyta</taxon>
        <taxon>Magnoliopsida</taxon>
        <taxon>eudicotyledons</taxon>
        <taxon>Gunneridae</taxon>
        <taxon>Pentapetalae</taxon>
        <taxon>rosids</taxon>
        <taxon>malvids</taxon>
        <taxon>Brassicales</taxon>
        <taxon>Brassicaceae</taxon>
        <taxon>Brassiceae</taxon>
        <taxon>Eruca</taxon>
    </lineage>
</organism>
<gene>
    <name evidence="3" type="ORF">ERUC_LOCUS4847</name>
</gene>